<dbReference type="AlphaFoldDB" id="A0A1G2HI44"/>
<dbReference type="Proteomes" id="UP000176770">
    <property type="component" value="Unassembled WGS sequence"/>
</dbReference>
<evidence type="ECO:0000313" key="1">
    <source>
        <dbReference type="EMBL" id="OGZ61911.1"/>
    </source>
</evidence>
<protein>
    <submittedName>
        <fullName evidence="1">Uncharacterized protein</fullName>
    </submittedName>
</protein>
<organism evidence="1 2">
    <name type="scientific">Candidatus Spechtbacteria bacterium RIFCSPLOWO2_12_FULL_38_22</name>
    <dbReference type="NCBI Taxonomy" id="1802165"/>
    <lineage>
        <taxon>Bacteria</taxon>
        <taxon>Candidatus Spechtiibacteriota</taxon>
    </lineage>
</organism>
<dbReference type="STRING" id="1802165.A3F94_00690"/>
<accession>A0A1G2HI44</accession>
<evidence type="ECO:0000313" key="2">
    <source>
        <dbReference type="Proteomes" id="UP000176770"/>
    </source>
</evidence>
<reference evidence="1 2" key="1">
    <citation type="journal article" date="2016" name="Nat. Commun.">
        <title>Thousands of microbial genomes shed light on interconnected biogeochemical processes in an aquifer system.</title>
        <authorList>
            <person name="Anantharaman K."/>
            <person name="Brown C.T."/>
            <person name="Hug L.A."/>
            <person name="Sharon I."/>
            <person name="Castelle C.J."/>
            <person name="Probst A.J."/>
            <person name="Thomas B.C."/>
            <person name="Singh A."/>
            <person name="Wilkins M.J."/>
            <person name="Karaoz U."/>
            <person name="Brodie E.L."/>
            <person name="Williams K.H."/>
            <person name="Hubbard S.S."/>
            <person name="Banfield J.F."/>
        </authorList>
    </citation>
    <scope>NUCLEOTIDE SEQUENCE [LARGE SCALE GENOMIC DNA]</scope>
</reference>
<comment type="caution">
    <text evidence="1">The sequence shown here is derived from an EMBL/GenBank/DDBJ whole genome shotgun (WGS) entry which is preliminary data.</text>
</comment>
<sequence length="234" mass="27492">MSHVGQKDYYRVIRDCLAGCDFVLYEPISLTGRYKRRPPMGEEIEDIEDIDINEAIVFAILAYYIRLEEVFGFCGSPELTLEGKVFKEFYKRENWIHADLLPDVDSEDSFEYSPSEALRKHISRLPKARRLEIFYFFASRVMRMEERTFTKRDFAWDLTALDSQKDLFKILVGSTLQKKRDRKCFEVFDSVVEQHNPGIVGIKFGVAHMPYQRRLLETRGYKLVGSKKVCCVRL</sequence>
<gene>
    <name evidence="1" type="ORF">A3F94_00690</name>
</gene>
<name>A0A1G2HI44_9BACT</name>
<proteinExistence type="predicted"/>
<dbReference type="EMBL" id="MHOK01000013">
    <property type="protein sequence ID" value="OGZ61911.1"/>
    <property type="molecule type" value="Genomic_DNA"/>
</dbReference>